<reference evidence="1 2" key="1">
    <citation type="submission" date="2013-06" db="EMBL/GenBank/DDBJ databases">
        <title>Draft genome sequence of Thauera terpenica.</title>
        <authorList>
            <person name="Liu B."/>
            <person name="Frostegard A.H."/>
            <person name="Shapleigh J.P."/>
        </authorList>
    </citation>
    <scope>NUCLEOTIDE SEQUENCE [LARGE SCALE GENOMIC DNA]</scope>
    <source>
        <strain evidence="1 2">58Eu</strain>
    </source>
</reference>
<dbReference type="RefSeq" id="WP_021249619.1">
    <property type="nucleotide sequence ID" value="NZ_ATJV01000059.1"/>
</dbReference>
<dbReference type="Proteomes" id="UP000015455">
    <property type="component" value="Unassembled WGS sequence"/>
</dbReference>
<dbReference type="AlphaFoldDB" id="S9ZKU5"/>
<dbReference type="OrthoDB" id="5297384at2"/>
<dbReference type="Pfam" id="PF02482">
    <property type="entry name" value="Ribosomal_S30AE"/>
    <property type="match status" value="1"/>
</dbReference>
<dbReference type="eggNOG" id="COG1544">
    <property type="taxonomic scope" value="Bacteria"/>
</dbReference>
<organism evidence="1 2">
    <name type="scientific">Thauera terpenica 58Eu</name>
    <dbReference type="NCBI Taxonomy" id="1348657"/>
    <lineage>
        <taxon>Bacteria</taxon>
        <taxon>Pseudomonadati</taxon>
        <taxon>Pseudomonadota</taxon>
        <taxon>Betaproteobacteria</taxon>
        <taxon>Rhodocyclales</taxon>
        <taxon>Zoogloeaceae</taxon>
        <taxon>Thauera</taxon>
    </lineage>
</organism>
<dbReference type="SUPFAM" id="SSF69754">
    <property type="entry name" value="Ribosome binding protein Y (YfiA homologue)"/>
    <property type="match status" value="1"/>
</dbReference>
<comment type="caution">
    <text evidence="1">The sequence shown here is derived from an EMBL/GenBank/DDBJ whole genome shotgun (WGS) entry which is preliminary data.</text>
</comment>
<proteinExistence type="predicted"/>
<accession>S9ZKU5</accession>
<dbReference type="STRING" id="1348657.M622_03625"/>
<keyword evidence="2" id="KW-1185">Reference proteome</keyword>
<dbReference type="InterPro" id="IPR003489">
    <property type="entry name" value="RHF/RaiA"/>
</dbReference>
<dbReference type="PATRIC" id="fig|1348657.5.peg.2203"/>
<name>S9ZKU5_9RHOO</name>
<dbReference type="InterPro" id="IPR036567">
    <property type="entry name" value="RHF-like"/>
</dbReference>
<evidence type="ECO:0000313" key="1">
    <source>
        <dbReference type="EMBL" id="EPZ15226.1"/>
    </source>
</evidence>
<protein>
    <recommendedName>
        <fullName evidence="3">HPF/RaiA family ribosome-associated protein</fullName>
    </recommendedName>
</protein>
<dbReference type="Gene3D" id="3.30.160.100">
    <property type="entry name" value="Ribosome hibernation promotion factor-like"/>
    <property type="match status" value="1"/>
</dbReference>
<evidence type="ECO:0008006" key="3">
    <source>
        <dbReference type="Google" id="ProtNLM"/>
    </source>
</evidence>
<evidence type="ECO:0000313" key="2">
    <source>
        <dbReference type="Proteomes" id="UP000015455"/>
    </source>
</evidence>
<gene>
    <name evidence="1" type="ORF">M622_03625</name>
</gene>
<sequence length="115" mass="12991">MRIDLLCDDAEATPILRDYVTRRMSLAMGRFRNHIQWARVKVADVSGPQGGSDKRCVVQLRLRKLPDVVFAITQLDVRAAIDEAAERVARVLAQRVRRTQGAERNRVAPMQVLPA</sequence>
<dbReference type="EMBL" id="ATJV01000059">
    <property type="protein sequence ID" value="EPZ15226.1"/>
    <property type="molecule type" value="Genomic_DNA"/>
</dbReference>